<dbReference type="InterPro" id="IPR002816">
    <property type="entry name" value="TraB/PrgY/GumN_fam"/>
</dbReference>
<keyword evidence="9" id="KW-1133">Transmembrane helix</keyword>
<sequence length="265" mass="30136">MLSWLYWRPTALLALLALLGSPRADVTARSLASPDQAMGDPCSTKERGVNSFLWTIRRFPPAYLFGTIHVPYDRVWDYIPDNSKAAFALSDSAIFELDLTNPYTLTELAECQVLPHGQTLSDVLPADLYRRLERHVDYVRARMSHWMSEEQKKKGLFADYLFNAIAGNWRRKRPVWVMLMINSLTEADVKSRGIPVLDLYLAQEAEREGKVTGAVERVEEQVIFALNQTLLQHEVLRSHSSPTGYSSSSLIQHYNCGDLNALMFN</sequence>
<evidence type="ECO:0000256" key="1">
    <source>
        <dbReference type="ARBA" id="ARBA00001941"/>
    </source>
</evidence>
<evidence type="ECO:0000256" key="10">
    <source>
        <dbReference type="ARBA" id="ARBA00023049"/>
    </source>
</evidence>
<dbReference type="GO" id="GO:0030178">
    <property type="term" value="P:negative regulation of Wnt signaling pathway"/>
    <property type="evidence" value="ECO:0007669"/>
    <property type="project" value="UniProtKB-UniRule"/>
</dbReference>
<dbReference type="GO" id="GO:0005886">
    <property type="term" value="C:plasma membrane"/>
    <property type="evidence" value="ECO:0007669"/>
    <property type="project" value="UniProtKB-SubCell"/>
</dbReference>
<keyword evidence="12" id="KW-0325">Glycoprotein</keyword>
<comment type="cofactor">
    <cofactor evidence="13">
        <name>Mn(2+)</name>
        <dbReference type="ChEBI" id="CHEBI:29035"/>
    </cofactor>
    <cofactor evidence="13">
        <name>Co(2+)</name>
        <dbReference type="ChEBI" id="CHEBI:48828"/>
    </cofactor>
    <text evidence="13">Divalent metal cations. Mn(2+) or Co(2+).</text>
</comment>
<proteinExistence type="inferred from homology"/>
<dbReference type="EC" id="3.4.-.-" evidence="13"/>
<dbReference type="GO" id="GO:0004222">
    <property type="term" value="F:metalloendopeptidase activity"/>
    <property type="evidence" value="ECO:0007669"/>
    <property type="project" value="UniProtKB-UniRule"/>
</dbReference>
<evidence type="ECO:0000256" key="12">
    <source>
        <dbReference type="ARBA" id="ARBA00023180"/>
    </source>
</evidence>
<name>A0A433TCH6_ELYCH</name>
<keyword evidence="5" id="KW-0812">Transmembrane</keyword>
<evidence type="ECO:0000256" key="13">
    <source>
        <dbReference type="RuleBase" id="RU369069"/>
    </source>
</evidence>
<keyword evidence="8 13" id="KW-0378">Hydrolase</keyword>
<evidence type="ECO:0000313" key="15">
    <source>
        <dbReference type="EMBL" id="RUS79266.1"/>
    </source>
</evidence>
<dbReference type="Pfam" id="PF01963">
    <property type="entry name" value="TraB_PrgY_gumN"/>
    <property type="match status" value="1"/>
</dbReference>
<keyword evidence="7 13" id="KW-0732">Signal</keyword>
<evidence type="ECO:0000256" key="2">
    <source>
        <dbReference type="ARBA" id="ARBA00004479"/>
    </source>
</evidence>
<evidence type="ECO:0000256" key="7">
    <source>
        <dbReference type="ARBA" id="ARBA00022729"/>
    </source>
</evidence>
<feature type="non-terminal residue" evidence="15">
    <location>
        <position position="265"/>
    </location>
</feature>
<evidence type="ECO:0000256" key="4">
    <source>
        <dbReference type="ARBA" id="ARBA00022670"/>
    </source>
</evidence>
<dbReference type="Proteomes" id="UP000271974">
    <property type="component" value="Unassembled WGS sequence"/>
</dbReference>
<dbReference type="GO" id="GO:0016055">
    <property type="term" value="P:Wnt signaling pathway"/>
    <property type="evidence" value="ECO:0007669"/>
    <property type="project" value="UniProtKB-KW"/>
</dbReference>
<dbReference type="PANTHER" id="PTHR31120:SF6">
    <property type="entry name" value="METALLOPROTEASE TIKI HOMOLOG"/>
    <property type="match status" value="1"/>
</dbReference>
<comment type="function">
    <text evidence="13">Metalloprotease that acts as a negative regulator of the Wnt signaling pathway.</text>
</comment>
<dbReference type="EMBL" id="RQTK01000462">
    <property type="protein sequence ID" value="RUS79266.1"/>
    <property type="molecule type" value="Genomic_DNA"/>
</dbReference>
<reference evidence="15 16" key="1">
    <citation type="submission" date="2019-01" db="EMBL/GenBank/DDBJ databases">
        <title>A draft genome assembly of the solar-powered sea slug Elysia chlorotica.</title>
        <authorList>
            <person name="Cai H."/>
            <person name="Li Q."/>
            <person name="Fang X."/>
            <person name="Li J."/>
            <person name="Curtis N.E."/>
            <person name="Altenburger A."/>
            <person name="Shibata T."/>
            <person name="Feng M."/>
            <person name="Maeda T."/>
            <person name="Schwartz J.A."/>
            <person name="Shigenobu S."/>
            <person name="Lundholm N."/>
            <person name="Nishiyama T."/>
            <person name="Yang H."/>
            <person name="Hasebe M."/>
            <person name="Li S."/>
            <person name="Pierce S.K."/>
            <person name="Wang J."/>
        </authorList>
    </citation>
    <scope>NUCLEOTIDE SEQUENCE [LARGE SCALE GENOMIC DNA]</scope>
    <source>
        <strain evidence="15">EC2010</strain>
        <tissue evidence="15">Whole organism of an adult</tissue>
    </source>
</reference>
<evidence type="ECO:0000256" key="3">
    <source>
        <dbReference type="ARBA" id="ARBA00008261"/>
    </source>
</evidence>
<dbReference type="InterPro" id="IPR040230">
    <property type="entry name" value="TIKI1/2-like"/>
</dbReference>
<keyword evidence="16" id="KW-1185">Reference proteome</keyword>
<comment type="subcellular location">
    <subcellularLocation>
        <location evidence="13">Cell membrane</location>
        <topology evidence="13">Single-pass type I membrane protein</topology>
    </subcellularLocation>
    <subcellularLocation>
        <location evidence="2">Membrane</location>
        <topology evidence="2">Single-pass type I membrane protein</topology>
    </subcellularLocation>
</comment>
<keyword evidence="10 13" id="KW-0482">Metalloprotease</keyword>
<dbReference type="GO" id="GO:0046872">
    <property type="term" value="F:metal ion binding"/>
    <property type="evidence" value="ECO:0007669"/>
    <property type="project" value="UniProtKB-UniRule"/>
</dbReference>
<dbReference type="CDD" id="cd14789">
    <property type="entry name" value="Tiki"/>
    <property type="match status" value="1"/>
</dbReference>
<organism evidence="15 16">
    <name type="scientific">Elysia chlorotica</name>
    <name type="common">Eastern emerald elysia</name>
    <name type="synonym">Sea slug</name>
    <dbReference type="NCBI Taxonomy" id="188477"/>
    <lineage>
        <taxon>Eukaryota</taxon>
        <taxon>Metazoa</taxon>
        <taxon>Spiralia</taxon>
        <taxon>Lophotrochozoa</taxon>
        <taxon>Mollusca</taxon>
        <taxon>Gastropoda</taxon>
        <taxon>Heterobranchia</taxon>
        <taxon>Euthyneura</taxon>
        <taxon>Panpulmonata</taxon>
        <taxon>Sacoglossa</taxon>
        <taxon>Placobranchoidea</taxon>
        <taxon>Plakobranchidae</taxon>
        <taxon>Elysia</taxon>
    </lineage>
</organism>
<comment type="similarity">
    <text evidence="3 13">Belongs to the TIKI family.</text>
</comment>
<evidence type="ECO:0000256" key="5">
    <source>
        <dbReference type="ARBA" id="ARBA00022692"/>
    </source>
</evidence>
<evidence type="ECO:0000256" key="8">
    <source>
        <dbReference type="ARBA" id="ARBA00022801"/>
    </source>
</evidence>
<keyword evidence="13" id="KW-1003">Cell membrane</keyword>
<feature type="chain" id="PRO_5019270764" description="Metalloprotease TIKI homolog" evidence="14">
    <location>
        <begin position="25"/>
        <end position="265"/>
    </location>
</feature>
<dbReference type="GO" id="GO:0006508">
    <property type="term" value="P:proteolysis"/>
    <property type="evidence" value="ECO:0007669"/>
    <property type="project" value="UniProtKB-KW"/>
</dbReference>
<keyword evidence="4 13" id="KW-0645">Protease</keyword>
<evidence type="ECO:0000256" key="6">
    <source>
        <dbReference type="ARBA" id="ARBA00022723"/>
    </source>
</evidence>
<evidence type="ECO:0000313" key="16">
    <source>
        <dbReference type="Proteomes" id="UP000271974"/>
    </source>
</evidence>
<feature type="signal peptide" evidence="14">
    <location>
        <begin position="1"/>
        <end position="24"/>
    </location>
</feature>
<evidence type="ECO:0000256" key="11">
    <source>
        <dbReference type="ARBA" id="ARBA00023136"/>
    </source>
</evidence>
<comment type="caution">
    <text evidence="15">The sequence shown here is derived from an EMBL/GenBank/DDBJ whole genome shotgun (WGS) entry which is preliminary data.</text>
</comment>
<dbReference type="PANTHER" id="PTHR31120">
    <property type="entry name" value="METALLOPROTEASE TIKI"/>
    <property type="match status" value="1"/>
</dbReference>
<comment type="cofactor">
    <cofactor evidence="1">
        <name>Co(2+)</name>
        <dbReference type="ChEBI" id="CHEBI:48828"/>
    </cofactor>
</comment>
<dbReference type="OrthoDB" id="10040378at2759"/>
<keyword evidence="11" id="KW-0472">Membrane</keyword>
<gene>
    <name evidence="15" type="ORF">EGW08_012996</name>
</gene>
<evidence type="ECO:0000256" key="14">
    <source>
        <dbReference type="SAM" id="SignalP"/>
    </source>
</evidence>
<keyword evidence="6 13" id="KW-0479">Metal-binding</keyword>
<protein>
    <recommendedName>
        <fullName evidence="13">Metalloprotease TIKI homolog</fullName>
        <ecNumber evidence="13">3.4.-.-</ecNumber>
    </recommendedName>
</protein>
<keyword evidence="13" id="KW-0879">Wnt signaling pathway</keyword>
<evidence type="ECO:0000256" key="9">
    <source>
        <dbReference type="ARBA" id="ARBA00022989"/>
    </source>
</evidence>
<accession>A0A433TCH6</accession>
<dbReference type="AlphaFoldDB" id="A0A433TCH6"/>